<comment type="caution">
    <text evidence="3">The sequence shown here is derived from an EMBL/GenBank/DDBJ whole genome shotgun (WGS) entry which is preliminary data.</text>
</comment>
<organism evidence="3 4">
    <name type="scientific">Selenomonas artemidis F0399</name>
    <dbReference type="NCBI Taxonomy" id="749551"/>
    <lineage>
        <taxon>Bacteria</taxon>
        <taxon>Bacillati</taxon>
        <taxon>Bacillota</taxon>
        <taxon>Negativicutes</taxon>
        <taxon>Selenomonadales</taxon>
        <taxon>Selenomonadaceae</taxon>
        <taxon>Selenomonas</taxon>
    </lineage>
</organism>
<dbReference type="STRING" id="749551.HMPREF9555_01773"/>
<dbReference type="Pfam" id="PF20441">
    <property type="entry name" value="TerL_nuclease"/>
    <property type="match status" value="1"/>
</dbReference>
<dbReference type="Pfam" id="PF03354">
    <property type="entry name" value="TerL_ATPase"/>
    <property type="match status" value="1"/>
</dbReference>
<dbReference type="Gene3D" id="3.40.50.300">
    <property type="entry name" value="P-loop containing nucleotide triphosphate hydrolases"/>
    <property type="match status" value="1"/>
</dbReference>
<dbReference type="HOGENOM" id="CLU_026632_6_2_9"/>
<dbReference type="InterPro" id="IPR046462">
    <property type="entry name" value="TerL_nuclease"/>
</dbReference>
<name>E7N432_9FIRM</name>
<feature type="domain" description="Terminase large subunit-like ATPase" evidence="1">
    <location>
        <begin position="79"/>
        <end position="248"/>
    </location>
</feature>
<accession>E7N432</accession>
<dbReference type="InterPro" id="IPR005021">
    <property type="entry name" value="Terminase_largesu-like"/>
</dbReference>
<dbReference type="GO" id="GO:0004519">
    <property type="term" value="F:endonuclease activity"/>
    <property type="evidence" value="ECO:0007669"/>
    <property type="project" value="InterPro"/>
</dbReference>
<dbReference type="InterPro" id="IPR027417">
    <property type="entry name" value="P-loop_NTPase"/>
</dbReference>
<feature type="domain" description="Terminase large subunit-like endonuclease" evidence="2">
    <location>
        <begin position="268"/>
        <end position="558"/>
    </location>
</feature>
<keyword evidence="4" id="KW-1185">Reference proteome</keyword>
<proteinExistence type="predicted"/>
<sequence length="576" mass="64857">MNLLEKLETYSKACIADAARCCVKHRWACMRFLRDVERAGTDDFPYVFDEARAERFYAWARLHKHTKGILAGEPIELAPIQRFIFGNVFGWVHRETGLRRFRRAYWQVGRKNAKSQSLALVGDYLLMADGEPMSEVYIGATKKAQAAIIYKETVAMLRRSPEFFRGKWHEKYSIITHPKTDSIMRALSKDDGKTGDGLSPHGGLIDEYHAHPTDEILEVINTGMIARSQPLLFVITTAGSNFGGPCYRVEYPLVEKILNPALDFDVVDYFVMVNELDHDESGNLLDDVNDETTWIKANPIAASYDEGVANIRSKLNAAIESPEKMESFLTKNMNLWVNRTAQSYMDMGKWKARGAVDLASVDYCGADAYVGIDLSSKIDLTSAGIVIPVKYEDRWRYLVLGHSFIPEDTMHAKEKTDRVPYSTWARAGHLTVTPGEVVDYRYMTEWLLAQADDLGINIREICYDPYNATHYAQELDAAGLTCVEVRQGVATLSEPTKGFREAAYQGDILHVENPLLDWAISNAVMRVDSQGNIMLDKAKSTNRIDPIASVMNAFTRALSVADTDLESYILSDDFSL</sequence>
<dbReference type="InterPro" id="IPR046461">
    <property type="entry name" value="TerL_ATPase"/>
</dbReference>
<dbReference type="EMBL" id="AECV01000041">
    <property type="protein sequence ID" value="EFW29073.1"/>
    <property type="molecule type" value="Genomic_DNA"/>
</dbReference>
<dbReference type="AlphaFoldDB" id="E7N432"/>
<dbReference type="RefSeq" id="WP_009350421.1">
    <property type="nucleotide sequence ID" value="NZ_GL638151.1"/>
</dbReference>
<dbReference type="PANTHER" id="PTHR41287:SF1">
    <property type="entry name" value="PROTEIN YMFN"/>
    <property type="match status" value="1"/>
</dbReference>
<dbReference type="PANTHER" id="PTHR41287">
    <property type="match status" value="1"/>
</dbReference>
<evidence type="ECO:0000313" key="4">
    <source>
        <dbReference type="Proteomes" id="UP000004633"/>
    </source>
</evidence>
<evidence type="ECO:0000259" key="1">
    <source>
        <dbReference type="Pfam" id="PF03354"/>
    </source>
</evidence>
<evidence type="ECO:0000259" key="2">
    <source>
        <dbReference type="Pfam" id="PF20441"/>
    </source>
</evidence>
<evidence type="ECO:0000313" key="3">
    <source>
        <dbReference type="EMBL" id="EFW29073.1"/>
    </source>
</evidence>
<protein>
    <submittedName>
        <fullName evidence="3">Putative phage terminase, large subunit</fullName>
    </submittedName>
</protein>
<reference evidence="3 4" key="1">
    <citation type="submission" date="2010-08" db="EMBL/GenBank/DDBJ databases">
        <authorList>
            <person name="Weinstock G."/>
            <person name="Sodergren E."/>
            <person name="Clifton S."/>
            <person name="Fulton L."/>
            <person name="Fulton B."/>
            <person name="Courtney L."/>
            <person name="Fronick C."/>
            <person name="Harrison M."/>
            <person name="Strong C."/>
            <person name="Farmer C."/>
            <person name="Delahaunty K."/>
            <person name="Markovic C."/>
            <person name="Hall O."/>
            <person name="Minx P."/>
            <person name="Tomlinson C."/>
            <person name="Mitreva M."/>
            <person name="Hou S."/>
            <person name="Chen J."/>
            <person name="Wollam A."/>
            <person name="Pepin K.H."/>
            <person name="Johnson M."/>
            <person name="Bhonagiri V."/>
            <person name="Zhang X."/>
            <person name="Suruliraj S."/>
            <person name="Warren W."/>
            <person name="Chinwalla A."/>
            <person name="Mardis E.R."/>
            <person name="Wilson R.K."/>
        </authorList>
    </citation>
    <scope>NUCLEOTIDE SEQUENCE [LARGE SCALE GENOMIC DNA]</scope>
    <source>
        <strain evidence="3 4">F0399</strain>
    </source>
</reference>
<dbReference type="Proteomes" id="UP000004633">
    <property type="component" value="Unassembled WGS sequence"/>
</dbReference>
<gene>
    <name evidence="3" type="ORF">HMPREF9555_01773</name>
</gene>